<dbReference type="EMBL" id="JAJFZV010000004">
    <property type="protein sequence ID" value="MCC3297381.1"/>
    <property type="molecule type" value="Genomic_DNA"/>
</dbReference>
<organism evidence="1 2">
    <name type="scientific">Arthrobacter caoxuetaonis</name>
    <dbReference type="NCBI Taxonomy" id="2886935"/>
    <lineage>
        <taxon>Bacteria</taxon>
        <taxon>Bacillati</taxon>
        <taxon>Actinomycetota</taxon>
        <taxon>Actinomycetes</taxon>
        <taxon>Micrococcales</taxon>
        <taxon>Micrococcaceae</taxon>
        <taxon>Arthrobacter</taxon>
    </lineage>
</organism>
<evidence type="ECO:0000313" key="1">
    <source>
        <dbReference type="EMBL" id="MCC3297381.1"/>
    </source>
</evidence>
<dbReference type="NCBIfam" id="NF038085">
    <property type="entry name" value="MSMEG_6728_fam"/>
    <property type="match status" value="1"/>
</dbReference>
<name>A0A9X1MCT1_9MICC</name>
<reference evidence="1" key="1">
    <citation type="submission" date="2021-10" db="EMBL/GenBank/DDBJ databases">
        <title>Novel species in genus Arthrobacter.</title>
        <authorList>
            <person name="Liu Y."/>
        </authorList>
    </citation>
    <scope>NUCLEOTIDE SEQUENCE</scope>
    <source>
        <strain evidence="1">Zg-Y453</strain>
    </source>
</reference>
<sequence length="283" mass="30762">MQTFLPYESFARSAQVLDSPRLGKQRVEALQILRALAVPDYGWQNHPVTRMWMGYVPALTSYGLAMTDAWTGRGFADTVRKQLVEFAPEADGGDVALPPWLGDAALHESHRSNLLAKDDDFYGPLFPDTERALPYVWPEPASPVLPAEPTRNVLWVARPVRGPSGPAIELPMLSARGTPVTGKAGRQLERFLDVADDGDVVALLGPDPSVLELGTVGPATLTNDAARREVSVSGRVTRSDFSYPALLQDPRTFFAVPAPAGVAGRQFACWLTQRPEHQDPPGA</sequence>
<protein>
    <submittedName>
        <fullName evidence="1">MSMEG_6728 family protein</fullName>
    </submittedName>
</protein>
<dbReference type="Pfam" id="PF03013">
    <property type="entry name" value="Pyr_excise"/>
    <property type="match status" value="1"/>
</dbReference>
<evidence type="ECO:0000313" key="2">
    <source>
        <dbReference type="Proteomes" id="UP001139158"/>
    </source>
</evidence>
<accession>A0A9X1MCT1</accession>
<keyword evidence="2" id="KW-1185">Reference proteome</keyword>
<dbReference type="RefSeq" id="WP_227895232.1">
    <property type="nucleotide sequence ID" value="NZ_CP099466.1"/>
</dbReference>
<dbReference type="InterPro" id="IPR004260">
    <property type="entry name" value="Pyr-dimer_DNA_glycosylase"/>
</dbReference>
<comment type="caution">
    <text evidence="1">The sequence shown here is derived from an EMBL/GenBank/DDBJ whole genome shotgun (WGS) entry which is preliminary data.</text>
</comment>
<dbReference type="AlphaFoldDB" id="A0A9X1MCT1"/>
<proteinExistence type="predicted"/>
<dbReference type="Proteomes" id="UP001139158">
    <property type="component" value="Unassembled WGS sequence"/>
</dbReference>
<gene>
    <name evidence="1" type="ORF">LJ757_06130</name>
</gene>